<proteinExistence type="predicted"/>
<protein>
    <submittedName>
        <fullName evidence="1">Uncharacterized protein</fullName>
    </submittedName>
</protein>
<gene>
    <name evidence="1" type="ORF">ONE63_005439</name>
</gene>
<accession>A0AAV7XYN3</accession>
<dbReference type="Proteomes" id="UP001075354">
    <property type="component" value="Chromosome 2"/>
</dbReference>
<dbReference type="EMBL" id="JAPTSV010000002">
    <property type="protein sequence ID" value="KAJ1530551.1"/>
    <property type="molecule type" value="Genomic_DNA"/>
</dbReference>
<comment type="caution">
    <text evidence="1">The sequence shown here is derived from an EMBL/GenBank/DDBJ whole genome shotgun (WGS) entry which is preliminary data.</text>
</comment>
<keyword evidence="2" id="KW-1185">Reference proteome</keyword>
<sequence length="24" mass="2608">MVGILMACRLASAMRRAVSELTPM</sequence>
<evidence type="ECO:0000313" key="1">
    <source>
        <dbReference type="EMBL" id="KAJ1530551.1"/>
    </source>
</evidence>
<evidence type="ECO:0000313" key="2">
    <source>
        <dbReference type="Proteomes" id="UP001075354"/>
    </source>
</evidence>
<name>A0AAV7XYN3_9NEOP</name>
<dbReference type="AlphaFoldDB" id="A0AAV7XYN3"/>
<organism evidence="1 2">
    <name type="scientific">Megalurothrips usitatus</name>
    <name type="common">bean blossom thrips</name>
    <dbReference type="NCBI Taxonomy" id="439358"/>
    <lineage>
        <taxon>Eukaryota</taxon>
        <taxon>Metazoa</taxon>
        <taxon>Ecdysozoa</taxon>
        <taxon>Arthropoda</taxon>
        <taxon>Hexapoda</taxon>
        <taxon>Insecta</taxon>
        <taxon>Pterygota</taxon>
        <taxon>Neoptera</taxon>
        <taxon>Paraneoptera</taxon>
        <taxon>Thysanoptera</taxon>
        <taxon>Terebrantia</taxon>
        <taxon>Thripoidea</taxon>
        <taxon>Thripidae</taxon>
        <taxon>Megalurothrips</taxon>
    </lineage>
</organism>
<reference evidence="1" key="1">
    <citation type="submission" date="2022-12" db="EMBL/GenBank/DDBJ databases">
        <title>Chromosome-level genome assembly of the bean flower thrips Megalurothrips usitatus.</title>
        <authorList>
            <person name="Ma L."/>
            <person name="Liu Q."/>
            <person name="Li H."/>
            <person name="Cai W."/>
        </authorList>
    </citation>
    <scope>NUCLEOTIDE SEQUENCE</scope>
    <source>
        <strain evidence="1">Cailab_2022a</strain>
    </source>
</reference>